<dbReference type="RefSeq" id="WP_014774677.1">
    <property type="nucleotide sequence ID" value="NZ_JGDS01000041.1"/>
</dbReference>
<accession>A0A016ASI6</accession>
<organism evidence="2 3">
    <name type="scientific">Bacteroides fragilis str. 3976T8</name>
    <dbReference type="NCBI Taxonomy" id="1339314"/>
    <lineage>
        <taxon>Bacteria</taxon>
        <taxon>Pseudomonadati</taxon>
        <taxon>Bacteroidota</taxon>
        <taxon>Bacteroidia</taxon>
        <taxon>Bacteroidales</taxon>
        <taxon>Bacteroidaceae</taxon>
        <taxon>Bacteroides</taxon>
    </lineage>
</organism>
<protein>
    <submittedName>
        <fullName evidence="2">AAA domain protein</fullName>
    </submittedName>
</protein>
<dbReference type="AlphaFoldDB" id="A0A016ASI6"/>
<dbReference type="Gene3D" id="3.40.50.300">
    <property type="entry name" value="P-loop containing nucleotide triphosphate hydrolases"/>
    <property type="match status" value="1"/>
</dbReference>
<evidence type="ECO:0000313" key="3">
    <source>
        <dbReference type="Proteomes" id="UP000020938"/>
    </source>
</evidence>
<evidence type="ECO:0000256" key="1">
    <source>
        <dbReference type="SAM" id="MobiDB-lite"/>
    </source>
</evidence>
<dbReference type="Pfam" id="PF13481">
    <property type="entry name" value="AAA_25"/>
    <property type="match status" value="1"/>
</dbReference>
<feature type="region of interest" description="Disordered" evidence="1">
    <location>
        <begin position="265"/>
        <end position="286"/>
    </location>
</feature>
<dbReference type="InterPro" id="IPR027417">
    <property type="entry name" value="P-loop_NTPase"/>
</dbReference>
<gene>
    <name evidence="2" type="ORF">M123_1288</name>
</gene>
<dbReference type="EMBL" id="JGDS01000041">
    <property type="protein sequence ID" value="EXZ74430.1"/>
    <property type="molecule type" value="Genomic_DNA"/>
</dbReference>
<dbReference type="Proteomes" id="UP000020938">
    <property type="component" value="Unassembled WGS sequence"/>
</dbReference>
<dbReference type="GeneID" id="69478902"/>
<dbReference type="PATRIC" id="fig|1339314.3.peg.1513"/>
<proteinExistence type="predicted"/>
<reference evidence="2 3" key="1">
    <citation type="submission" date="2014-02" db="EMBL/GenBank/DDBJ databases">
        <authorList>
            <person name="Sears C."/>
            <person name="Carroll K."/>
            <person name="Sack B.R."/>
            <person name="Qadri F."/>
            <person name="Myers L.L."/>
            <person name="Chung G.-T."/>
            <person name="Escheverria P."/>
            <person name="Fraser C.M."/>
            <person name="Sadzewicz L."/>
            <person name="Shefchek K.A."/>
            <person name="Tallon L."/>
            <person name="Das S.P."/>
            <person name="Daugherty S."/>
            <person name="Mongodin E.F."/>
        </authorList>
    </citation>
    <scope>NUCLEOTIDE SEQUENCE [LARGE SCALE GENOMIC DNA]</scope>
    <source>
        <strain evidence="2 3">3976T8</strain>
    </source>
</reference>
<evidence type="ECO:0000313" key="2">
    <source>
        <dbReference type="EMBL" id="EXZ74430.1"/>
    </source>
</evidence>
<comment type="caution">
    <text evidence="2">The sequence shown here is derived from an EMBL/GenBank/DDBJ whole genome shotgun (WGS) entry which is preliminary data.</text>
</comment>
<sequence length="356" mass="40414">MEKTDTIILSPEELAAYMAESTISVTSTYEHSPVVLMVDDTIIGTLGNFSASIGKAKSKKTFNVSAIVASALNNSTVLHYRSTFPENKRKILYIDTEQGRYHCQQVLKRILRLADLPEYKNPDNLIMLALRKFSPKLRLAIVEQAIGIIPDLGLVIIDGIRDFLYDINSSSESTDIISKFMQWTDDRQIHIHTVLHQNKNDEHARGHIGTELNNKAETIMQVEVDKEDKAVSVVEAVHIRDREFEPFAFRINEEAMPEPVESYLPKEKKTGRPTKGPFDPDKEIPKNVHRPALDTVFANGNISNYDDYIERLKEGYGLQGIKLGYNKAVKVATLLSDERMVIKEGKDYAFNPEYHY</sequence>
<name>A0A016ASI6_BACFG</name>